<evidence type="ECO:0000313" key="1">
    <source>
        <dbReference type="EMBL" id="MDR4329190.1"/>
    </source>
</evidence>
<comment type="caution">
    <text evidence="1">The sequence shown here is derived from an EMBL/GenBank/DDBJ whole genome shotgun (WGS) entry which is preliminary data.</text>
</comment>
<name>A0AAJ1Z3C5_9BACI</name>
<organism evidence="1 2">
    <name type="scientific">Bacillus pseudomycoides</name>
    <dbReference type="NCBI Taxonomy" id="64104"/>
    <lineage>
        <taxon>Bacteria</taxon>
        <taxon>Bacillati</taxon>
        <taxon>Bacillota</taxon>
        <taxon>Bacilli</taxon>
        <taxon>Bacillales</taxon>
        <taxon>Bacillaceae</taxon>
        <taxon>Bacillus</taxon>
        <taxon>Bacillus cereus group</taxon>
    </lineage>
</organism>
<dbReference type="EMBL" id="VLYX01000052">
    <property type="protein sequence ID" value="MDR4329190.1"/>
    <property type="molecule type" value="Genomic_DNA"/>
</dbReference>
<proteinExistence type="predicted"/>
<reference evidence="1" key="1">
    <citation type="submission" date="2019-07" db="EMBL/GenBank/DDBJ databases">
        <title>Phylogenomic Reclassification of ATCC Bacillus Strains and Various Taxa within the Genus Bacillus.</title>
        <authorList>
            <person name="Riojas M.A."/>
            <person name="Frank A.M."/>
            <person name="Fenn S.L."/>
            <person name="King S.P."/>
            <person name="Brower S.M."/>
            <person name="Hazbon M.H."/>
        </authorList>
    </citation>
    <scope>NUCLEOTIDE SEQUENCE</scope>
    <source>
        <strain evidence="1">NR-12239</strain>
    </source>
</reference>
<protein>
    <submittedName>
        <fullName evidence="1">Uncharacterized protein</fullName>
    </submittedName>
</protein>
<dbReference type="Proteomes" id="UP001248134">
    <property type="component" value="Unassembled WGS sequence"/>
</dbReference>
<accession>A0AAJ1Z3C5</accession>
<dbReference type="AlphaFoldDB" id="A0AAJ1Z3C5"/>
<gene>
    <name evidence="1" type="ORF">FOS08_25965</name>
</gene>
<sequence>MGYRHTSINLTEQVTPKTKKMNFVAIKDTKFSFRGYFKRFWCKNKIKENKAHIFLTESYLMLQVQTIDG</sequence>
<evidence type="ECO:0000313" key="2">
    <source>
        <dbReference type="Proteomes" id="UP001248134"/>
    </source>
</evidence>